<dbReference type="Proteomes" id="UP001470230">
    <property type="component" value="Unassembled WGS sequence"/>
</dbReference>
<protein>
    <recommendedName>
        <fullName evidence="4">Protein kinase domain-containing protein</fullName>
    </recommendedName>
</protein>
<feature type="region of interest" description="Disordered" evidence="1">
    <location>
        <begin position="439"/>
        <end position="460"/>
    </location>
</feature>
<dbReference type="EMBL" id="JAPFFF010000027">
    <property type="protein sequence ID" value="KAK8848091.1"/>
    <property type="molecule type" value="Genomic_DNA"/>
</dbReference>
<feature type="compositionally biased region" description="Polar residues" evidence="1">
    <location>
        <begin position="439"/>
        <end position="448"/>
    </location>
</feature>
<dbReference type="InterPro" id="IPR011009">
    <property type="entry name" value="Kinase-like_dom_sf"/>
</dbReference>
<keyword evidence="3" id="KW-1185">Reference proteome</keyword>
<dbReference type="SUPFAM" id="SSF56112">
    <property type="entry name" value="Protein kinase-like (PK-like)"/>
    <property type="match status" value="1"/>
</dbReference>
<evidence type="ECO:0000313" key="3">
    <source>
        <dbReference type="Proteomes" id="UP001470230"/>
    </source>
</evidence>
<gene>
    <name evidence="2" type="ORF">M9Y10_019147</name>
</gene>
<reference evidence="2 3" key="1">
    <citation type="submission" date="2024-04" db="EMBL/GenBank/DDBJ databases">
        <title>Tritrichomonas musculus Genome.</title>
        <authorList>
            <person name="Alves-Ferreira E."/>
            <person name="Grigg M."/>
            <person name="Lorenzi H."/>
            <person name="Galac M."/>
        </authorList>
    </citation>
    <scope>NUCLEOTIDE SEQUENCE [LARGE SCALE GENOMIC DNA]</scope>
    <source>
        <strain evidence="2 3">EAF2021</strain>
    </source>
</reference>
<evidence type="ECO:0000313" key="2">
    <source>
        <dbReference type="EMBL" id="KAK8848091.1"/>
    </source>
</evidence>
<evidence type="ECO:0008006" key="4">
    <source>
        <dbReference type="Google" id="ProtNLM"/>
    </source>
</evidence>
<accession>A0ABR2HIN1</accession>
<comment type="caution">
    <text evidence="2">The sequence shown here is derived from an EMBL/GenBank/DDBJ whole genome shotgun (WGS) entry which is preliminary data.</text>
</comment>
<proteinExistence type="predicted"/>
<evidence type="ECO:0000256" key="1">
    <source>
        <dbReference type="SAM" id="MobiDB-lite"/>
    </source>
</evidence>
<organism evidence="2 3">
    <name type="scientific">Tritrichomonas musculus</name>
    <dbReference type="NCBI Taxonomy" id="1915356"/>
    <lineage>
        <taxon>Eukaryota</taxon>
        <taxon>Metamonada</taxon>
        <taxon>Parabasalia</taxon>
        <taxon>Tritrichomonadida</taxon>
        <taxon>Tritrichomonadidae</taxon>
        <taxon>Tritrichomonas</taxon>
    </lineage>
</organism>
<name>A0ABR2HIN1_9EUKA</name>
<sequence length="699" mass="82357">MENYVIKKEVFVHETGAFKSFIAMNKKTRKDYLLTNYDLSYYKDKKIQICQKIISICQTIKIYRCCQVFFDHEIYTLESIRPSNIGTFLRRFTVVEPFPMVSLGDYFDSGKINVDTVINGFIDIYRILATLHFLNIGYGCLSPLNIIVTNGNFSLRPPNLSKYQCSCTPPPLISRNRYRFKTEIVHYPHDKNLKNSKRVDCLCYGYLLCDYILYYGRNISFLLQKKYRQLNLYFKKFSLPSFIMTFLKPDHDIFLNEAVQRNLRKFLSNRRSLLELYAKHKFVDPAKFNEKSTRIKRPQITHKKSPSRKKRCNIHFQNYGADEQYDINNFDTQMDHQIFDNENSNPNKLNNYDFNTDYKHHNSEVETSENQKVINEYSDVDNAEFYETGNDNKSKLYIQKTEPELFSRLNYRNDSPNNQVYKNNLKIDQVDCYTIYNQPDSINHNRQTSNDKDNNNLDNDLISQNVSDTERYSAYSDAANYYDSDESFSDANELNQNIADYNILDSSGSDFASNADNKNTKTSPKRDEEINIVNNLDYNFINHDCFKYHSPPKNNHYDPVTDSESDFALPSFINPRISYRYIVKFKLEYDKTKFSNKKFSIHIFTGSPPKSKMQTFLTINKTIADIKHHRVNKEIYINEDMLKRCQKEGITVCVMFNNAVHKDTLHLCLRNISFIPFYDNNLNRIFSVQTTFEEAGHDN</sequence>